<dbReference type="Gramene" id="Mp4g07460.1">
    <property type="protein sequence ID" value="Mp4g07460.1.cds"/>
    <property type="gene ID" value="Mp4g07460"/>
</dbReference>
<reference evidence="2" key="1">
    <citation type="journal article" date="2017" name="Cell">
        <title>Insights into land plant evolution garnered from the Marchantia polymorpha genome.</title>
        <authorList>
            <person name="Bowman J.L."/>
            <person name="Kohchi T."/>
            <person name="Yamato K.T."/>
            <person name="Jenkins J."/>
            <person name="Shu S."/>
            <person name="Ishizaki K."/>
            <person name="Yamaoka S."/>
            <person name="Nishihama R."/>
            <person name="Nakamura Y."/>
            <person name="Berger F."/>
            <person name="Adam C."/>
            <person name="Aki S.S."/>
            <person name="Althoff F."/>
            <person name="Araki T."/>
            <person name="Arteaga-Vazquez M.A."/>
            <person name="Balasubrmanian S."/>
            <person name="Barry K."/>
            <person name="Bauer D."/>
            <person name="Boehm C.R."/>
            <person name="Briginshaw L."/>
            <person name="Caballero-Perez J."/>
            <person name="Catarino B."/>
            <person name="Chen F."/>
            <person name="Chiyoda S."/>
            <person name="Chovatia M."/>
            <person name="Davies K.M."/>
            <person name="Delmans M."/>
            <person name="Demura T."/>
            <person name="Dierschke T."/>
            <person name="Dolan L."/>
            <person name="Dorantes-Acosta A.E."/>
            <person name="Eklund D.M."/>
            <person name="Florent S.N."/>
            <person name="Flores-Sandoval E."/>
            <person name="Fujiyama A."/>
            <person name="Fukuzawa H."/>
            <person name="Galik B."/>
            <person name="Grimanelli D."/>
            <person name="Grimwood J."/>
            <person name="Grossniklaus U."/>
            <person name="Hamada T."/>
            <person name="Haseloff J."/>
            <person name="Hetherington A.J."/>
            <person name="Higo A."/>
            <person name="Hirakawa Y."/>
            <person name="Hundley H.N."/>
            <person name="Ikeda Y."/>
            <person name="Inoue K."/>
            <person name="Inoue S.I."/>
            <person name="Ishida S."/>
            <person name="Jia Q."/>
            <person name="Kakita M."/>
            <person name="Kanazawa T."/>
            <person name="Kawai Y."/>
            <person name="Kawashima T."/>
            <person name="Kennedy M."/>
            <person name="Kinose K."/>
            <person name="Kinoshita T."/>
            <person name="Kohara Y."/>
            <person name="Koide E."/>
            <person name="Komatsu K."/>
            <person name="Kopischke S."/>
            <person name="Kubo M."/>
            <person name="Kyozuka J."/>
            <person name="Lagercrantz U."/>
            <person name="Lin S.S."/>
            <person name="Lindquist E."/>
            <person name="Lipzen A.M."/>
            <person name="Lu C.W."/>
            <person name="De Luna E."/>
            <person name="Martienssen R.A."/>
            <person name="Minamino N."/>
            <person name="Mizutani M."/>
            <person name="Mizutani M."/>
            <person name="Mochizuki N."/>
            <person name="Monte I."/>
            <person name="Mosher R."/>
            <person name="Nagasaki H."/>
            <person name="Nakagami H."/>
            <person name="Naramoto S."/>
            <person name="Nishitani K."/>
            <person name="Ohtani M."/>
            <person name="Okamoto T."/>
            <person name="Okumura M."/>
            <person name="Phillips J."/>
            <person name="Pollak B."/>
            <person name="Reinders A."/>
            <person name="Rovekamp M."/>
            <person name="Sano R."/>
            <person name="Sawa S."/>
            <person name="Schmid M.W."/>
            <person name="Shirakawa M."/>
            <person name="Solano R."/>
            <person name="Spunde A."/>
            <person name="Suetsugu N."/>
            <person name="Sugano S."/>
            <person name="Sugiyama A."/>
            <person name="Sun R."/>
            <person name="Suzuki Y."/>
            <person name="Takenaka M."/>
            <person name="Takezawa D."/>
            <person name="Tomogane H."/>
            <person name="Tsuzuki M."/>
            <person name="Ueda T."/>
            <person name="Umeda M."/>
            <person name="Ward J.M."/>
            <person name="Watanabe Y."/>
            <person name="Yazaki K."/>
            <person name="Yokoyama R."/>
            <person name="Yoshitake Y."/>
            <person name="Yotsui I."/>
            <person name="Zachgo S."/>
            <person name="Schmutz J."/>
        </authorList>
    </citation>
    <scope>NUCLEOTIDE SEQUENCE [LARGE SCALE GENOMIC DNA]</scope>
    <source>
        <strain evidence="2">Tak-1</strain>
    </source>
</reference>
<gene>
    <name evidence="1" type="ORF">MARPO_0115s0035</name>
</gene>
<protein>
    <submittedName>
        <fullName evidence="1">Uncharacterized protein</fullName>
    </submittedName>
</protein>
<dbReference type="EMBL" id="KZ772787">
    <property type="protein sequence ID" value="PTQ31118.1"/>
    <property type="molecule type" value="Genomic_DNA"/>
</dbReference>
<dbReference type="Proteomes" id="UP000244005">
    <property type="component" value="Unassembled WGS sequence"/>
</dbReference>
<dbReference type="AlphaFoldDB" id="A0A2R6WB90"/>
<sequence>MNAMISKFEITLVFGCYDHSPLQRSSFLRYFSFMKTLEELPVYLATIGSLIPIMVFL</sequence>
<evidence type="ECO:0000313" key="2">
    <source>
        <dbReference type="Proteomes" id="UP000244005"/>
    </source>
</evidence>
<evidence type="ECO:0000313" key="1">
    <source>
        <dbReference type="EMBL" id="PTQ31118.1"/>
    </source>
</evidence>
<keyword evidence="2" id="KW-1185">Reference proteome</keyword>
<accession>A0A2R6WB90</accession>
<name>A0A2R6WB90_MARPO</name>
<organism evidence="1 2">
    <name type="scientific">Marchantia polymorpha</name>
    <name type="common">Common liverwort</name>
    <name type="synonym">Marchantia aquatica</name>
    <dbReference type="NCBI Taxonomy" id="3197"/>
    <lineage>
        <taxon>Eukaryota</taxon>
        <taxon>Viridiplantae</taxon>
        <taxon>Streptophyta</taxon>
        <taxon>Embryophyta</taxon>
        <taxon>Marchantiophyta</taxon>
        <taxon>Marchantiopsida</taxon>
        <taxon>Marchantiidae</taxon>
        <taxon>Marchantiales</taxon>
        <taxon>Marchantiaceae</taxon>
        <taxon>Marchantia</taxon>
    </lineage>
</organism>
<proteinExistence type="predicted"/>